<dbReference type="SUPFAM" id="SSF52266">
    <property type="entry name" value="SGNH hydrolase"/>
    <property type="match status" value="1"/>
</dbReference>
<dbReference type="CDD" id="cd01832">
    <property type="entry name" value="SGNH_hydrolase_like_1"/>
    <property type="match status" value="1"/>
</dbReference>
<feature type="domain" description="SGNH hydrolase-type esterase" evidence="2">
    <location>
        <begin position="9"/>
        <end position="182"/>
    </location>
</feature>
<name>A0A0K1JE23_9MICO</name>
<organism evidence="3 4">
    <name type="scientific">Luteipulveratus mongoliensis</name>
    <dbReference type="NCBI Taxonomy" id="571913"/>
    <lineage>
        <taxon>Bacteria</taxon>
        <taxon>Bacillati</taxon>
        <taxon>Actinomycetota</taxon>
        <taxon>Actinomycetes</taxon>
        <taxon>Micrococcales</taxon>
        <taxon>Dermacoccaceae</taxon>
        <taxon>Luteipulveratus</taxon>
    </lineage>
</organism>
<sequence length="257" mass="27771">MPSYTRYVALGDSQTEGLWDGNDETGLRGWADRLSEHLAVANPGMTYANLAVRGLRARQIRETQLDAAIALKPDIATVLAGMNDAMRPSYDADAVTADLEAMFVGLTAAGATVATLTFPDIGRIAPLAKPLRARVEDLNERIRSTAARHGVVVVESTAHDVTTDPRIWSTDRLHASPLGHARIAAAMAHALELPGSDDSWTHPLVPLEPLPRLERAVIEAKWAAGFLGPWLVRRLRGQSSGDGREAKRPQLLPVEVS</sequence>
<dbReference type="PANTHER" id="PTHR43784">
    <property type="entry name" value="GDSL-LIKE LIPASE/ACYLHYDROLASE, PUTATIVE (AFU_ORTHOLOGUE AFUA_2G00820)-RELATED"/>
    <property type="match status" value="1"/>
</dbReference>
<dbReference type="Proteomes" id="UP000066480">
    <property type="component" value="Chromosome"/>
</dbReference>
<dbReference type="PANTHER" id="PTHR43784:SF2">
    <property type="entry name" value="GDSL-LIKE LIPASE_ACYLHYDROLASE, PUTATIVE (AFU_ORTHOLOGUE AFUA_2G00820)-RELATED"/>
    <property type="match status" value="1"/>
</dbReference>
<protein>
    <submittedName>
        <fullName evidence="3">Lysophospholipase</fullName>
    </submittedName>
</protein>
<dbReference type="InterPro" id="IPR053140">
    <property type="entry name" value="GDSL_Rv0518-like"/>
</dbReference>
<evidence type="ECO:0000313" key="4">
    <source>
        <dbReference type="Proteomes" id="UP000066480"/>
    </source>
</evidence>
<feature type="region of interest" description="Disordered" evidence="1">
    <location>
        <begin position="238"/>
        <end position="257"/>
    </location>
</feature>
<dbReference type="AlphaFoldDB" id="A0A0K1JE23"/>
<dbReference type="PATRIC" id="fig|571913.6.peg.452"/>
<dbReference type="STRING" id="571913.VV02_02205"/>
<evidence type="ECO:0000313" key="3">
    <source>
        <dbReference type="EMBL" id="AKU14956.1"/>
    </source>
</evidence>
<reference evidence="3 4" key="1">
    <citation type="submission" date="2015-03" db="EMBL/GenBank/DDBJ databases">
        <title>Luteipulveratus halotolerans sp. nov., a novel actinobacterium (Dermacoccaceae) from Sarawak, Malaysia.</title>
        <authorList>
            <person name="Juboi H."/>
            <person name="Basik A."/>
            <person name="Shamsul S.S."/>
            <person name="Arnold P."/>
            <person name="Schmitt E.K."/>
            <person name="Sanglier J.-J."/>
            <person name="Yeo T."/>
        </authorList>
    </citation>
    <scope>NUCLEOTIDE SEQUENCE [LARGE SCALE GENOMIC DNA]</scope>
    <source>
        <strain evidence="3 4">MN07-A0370</strain>
    </source>
</reference>
<proteinExistence type="predicted"/>
<dbReference type="KEGG" id="lmoi:VV02_02205"/>
<dbReference type="RefSeq" id="WP_052589518.1">
    <property type="nucleotide sequence ID" value="NZ_CP011112.1"/>
</dbReference>
<evidence type="ECO:0000256" key="1">
    <source>
        <dbReference type="SAM" id="MobiDB-lite"/>
    </source>
</evidence>
<dbReference type="Gene3D" id="3.40.50.1110">
    <property type="entry name" value="SGNH hydrolase"/>
    <property type="match status" value="1"/>
</dbReference>
<keyword evidence="4" id="KW-1185">Reference proteome</keyword>
<dbReference type="Pfam" id="PF13472">
    <property type="entry name" value="Lipase_GDSL_2"/>
    <property type="match status" value="1"/>
</dbReference>
<dbReference type="EMBL" id="CP011112">
    <property type="protein sequence ID" value="AKU14956.1"/>
    <property type="molecule type" value="Genomic_DNA"/>
</dbReference>
<evidence type="ECO:0000259" key="2">
    <source>
        <dbReference type="Pfam" id="PF13472"/>
    </source>
</evidence>
<dbReference type="InterPro" id="IPR013830">
    <property type="entry name" value="SGNH_hydro"/>
</dbReference>
<dbReference type="InterPro" id="IPR036514">
    <property type="entry name" value="SGNH_hydro_sf"/>
</dbReference>
<accession>A0A0K1JE23</accession>
<gene>
    <name evidence="3" type="ORF">VV02_02205</name>
</gene>
<dbReference type="OrthoDB" id="3465773at2"/>